<dbReference type="RefSeq" id="WP_078698762.1">
    <property type="nucleotide sequence ID" value="NZ_LT796768.1"/>
</dbReference>
<dbReference type="InterPro" id="IPR039422">
    <property type="entry name" value="MarR/SlyA-like"/>
</dbReference>
<evidence type="ECO:0000313" key="4">
    <source>
        <dbReference type="Proteomes" id="UP000191040"/>
    </source>
</evidence>
<dbReference type="Proteomes" id="UP000191040">
    <property type="component" value="Chromosome I"/>
</dbReference>
<dbReference type="InterPro" id="IPR000835">
    <property type="entry name" value="HTH_MarR-typ"/>
</dbReference>
<dbReference type="PROSITE" id="PS50995">
    <property type="entry name" value="HTH_MARR_2"/>
    <property type="match status" value="1"/>
</dbReference>
<dbReference type="GO" id="GO:0005737">
    <property type="term" value="C:cytoplasm"/>
    <property type="evidence" value="ECO:0007669"/>
    <property type="project" value="UniProtKB-SubCell"/>
</dbReference>
<dbReference type="InterPro" id="IPR036390">
    <property type="entry name" value="WH_DNA-bd_sf"/>
</dbReference>
<reference evidence="4" key="1">
    <citation type="submission" date="2017-02" db="EMBL/GenBank/DDBJ databases">
        <authorList>
            <person name="Varghese N."/>
            <person name="Submissions S."/>
        </authorList>
    </citation>
    <scope>NUCLEOTIDE SEQUENCE [LARGE SCALE GENOMIC DNA]</scope>
    <source>
        <strain evidence="4">9H-4</strain>
    </source>
</reference>
<dbReference type="Gene3D" id="1.10.10.10">
    <property type="entry name" value="Winged helix-like DNA-binding domain superfamily/Winged helix DNA-binding domain"/>
    <property type="match status" value="1"/>
</dbReference>
<dbReference type="EMBL" id="LT796768">
    <property type="protein sequence ID" value="SKB04462.1"/>
    <property type="molecule type" value="Genomic_DNA"/>
</dbReference>
<dbReference type="PANTHER" id="PTHR33164:SF5">
    <property type="entry name" value="ORGANIC HYDROPEROXIDE RESISTANCE TRANSCRIPTIONAL REGULATOR"/>
    <property type="match status" value="1"/>
</dbReference>
<sequence>MSSAPNPLSLDEQVCFALSVASRTVIGCYRDVLEPLGLTHPQYLVMLALWEHDGLTLRGLSDKLRLEPATVSPLVKRLETAGLVRRDRRAGDDRAFALAVTPEGRALRERALAVPATMLERFDMDVAELEQVNRWLHELIERADRAHERTTA</sequence>
<name>A0A1T4YRT3_9ACTN</name>
<dbReference type="PANTHER" id="PTHR33164">
    <property type="entry name" value="TRANSCRIPTIONAL REGULATOR, MARR FAMILY"/>
    <property type="match status" value="1"/>
</dbReference>
<accession>A0A1T4YRT3</accession>
<dbReference type="STRING" id="1736691.SAMN06295964_0578"/>
<evidence type="ECO:0000256" key="1">
    <source>
        <dbReference type="ARBA" id="ARBA00004496"/>
    </source>
</evidence>
<feature type="domain" description="HTH marR-type" evidence="2">
    <location>
        <begin position="11"/>
        <end position="141"/>
    </location>
</feature>
<dbReference type="GO" id="GO:0006950">
    <property type="term" value="P:response to stress"/>
    <property type="evidence" value="ECO:0007669"/>
    <property type="project" value="TreeGrafter"/>
</dbReference>
<protein>
    <submittedName>
        <fullName evidence="3">Transcriptional regulator, MarR family</fullName>
    </submittedName>
</protein>
<dbReference type="Pfam" id="PF01047">
    <property type="entry name" value="MarR"/>
    <property type="match status" value="1"/>
</dbReference>
<proteinExistence type="predicted"/>
<dbReference type="GO" id="GO:0003700">
    <property type="term" value="F:DNA-binding transcription factor activity"/>
    <property type="evidence" value="ECO:0007669"/>
    <property type="project" value="InterPro"/>
</dbReference>
<gene>
    <name evidence="3" type="ORF">SAMN06295964_0578</name>
</gene>
<evidence type="ECO:0000259" key="2">
    <source>
        <dbReference type="PROSITE" id="PS50995"/>
    </source>
</evidence>
<comment type="subcellular location">
    <subcellularLocation>
        <location evidence="1">Cytoplasm</location>
    </subcellularLocation>
</comment>
<evidence type="ECO:0000313" key="3">
    <source>
        <dbReference type="EMBL" id="SKB04462.1"/>
    </source>
</evidence>
<organism evidence="3 4">
    <name type="scientific">Aeromicrobium choanae</name>
    <dbReference type="NCBI Taxonomy" id="1736691"/>
    <lineage>
        <taxon>Bacteria</taxon>
        <taxon>Bacillati</taxon>
        <taxon>Actinomycetota</taxon>
        <taxon>Actinomycetes</taxon>
        <taxon>Propionibacteriales</taxon>
        <taxon>Nocardioidaceae</taxon>
        <taxon>Aeromicrobium</taxon>
    </lineage>
</organism>
<dbReference type="InterPro" id="IPR036388">
    <property type="entry name" value="WH-like_DNA-bd_sf"/>
</dbReference>
<dbReference type="SUPFAM" id="SSF46785">
    <property type="entry name" value="Winged helix' DNA-binding domain"/>
    <property type="match status" value="1"/>
</dbReference>
<dbReference type="AlphaFoldDB" id="A0A1T4YRT3"/>
<dbReference type="OrthoDB" id="9806864at2"/>
<keyword evidence="4" id="KW-1185">Reference proteome</keyword>
<dbReference type="SMART" id="SM00347">
    <property type="entry name" value="HTH_MARR"/>
    <property type="match status" value="1"/>
</dbReference>